<dbReference type="CDD" id="cd06532">
    <property type="entry name" value="Glyco_transf_25"/>
    <property type="match status" value="1"/>
</dbReference>
<reference evidence="2 3" key="1">
    <citation type="submission" date="2018-01" db="EMBL/GenBank/DDBJ databases">
        <title>Helicobacter pylori genome-wide association study shows promise for predicting gastric cancer risk.</title>
        <authorList>
            <person name="Berthenet E."/>
            <person name="Yahara K."/>
            <person name="Thorell K."/>
            <person name="Pascoe B."/>
            <person name="Meric G."/>
            <person name="Mikhail J.M."/>
            <person name="Engstrand L."/>
            <person name="Enroth H."/>
            <person name="Burette A."/>
            <person name="Megraud F."/>
            <person name="Atherton J."/>
            <person name="Smith S."/>
            <person name="Wilkinson T.S."/>
            <person name="Hitchings M.D."/>
            <person name="Falush D."/>
            <person name="Sheppard S.K."/>
        </authorList>
    </citation>
    <scope>NUCLEOTIDE SEQUENCE [LARGE SCALE GENOMIC DNA]</scope>
    <source>
        <strain evidence="2 3">GIL237</strain>
    </source>
</reference>
<organism evidence="2 3">
    <name type="scientific">Helicobacter pylori</name>
    <name type="common">Campylobacter pylori</name>
    <dbReference type="NCBI Taxonomy" id="210"/>
    <lineage>
        <taxon>Bacteria</taxon>
        <taxon>Pseudomonadati</taxon>
        <taxon>Campylobacterota</taxon>
        <taxon>Epsilonproteobacteria</taxon>
        <taxon>Campylobacterales</taxon>
        <taxon>Helicobacteraceae</taxon>
        <taxon>Helicobacter</taxon>
    </lineage>
</organism>
<protein>
    <submittedName>
        <fullName evidence="2">Lipooligosaccharide 5G8 epitope biosynthesis-associated protein (Lex2B)</fullName>
    </submittedName>
</protein>
<dbReference type="Proteomes" id="UP000244700">
    <property type="component" value="Unassembled WGS sequence"/>
</dbReference>
<evidence type="ECO:0000313" key="2">
    <source>
        <dbReference type="EMBL" id="PUD79339.1"/>
    </source>
</evidence>
<evidence type="ECO:0000259" key="1">
    <source>
        <dbReference type="Pfam" id="PF01755"/>
    </source>
</evidence>
<dbReference type="EMBL" id="QBQT01000174">
    <property type="protein sequence ID" value="PUD79339.1"/>
    <property type="molecule type" value="Genomic_DNA"/>
</dbReference>
<dbReference type="AlphaFoldDB" id="A0A2T6VN82"/>
<accession>A0A2T6VN82</accession>
<dbReference type="InterPro" id="IPR002654">
    <property type="entry name" value="Glyco_trans_25"/>
</dbReference>
<sequence>MRVFIISLNQKVCDQFGLVFRDTTTLLNSINATRHQAQIFDAIYSKTFEGGLHPLVKKHLHPYFITQNIKDMGITTNLISGVSKFYYALKYHAKFMSLGELGCYASHYLLWQKCIELNEAICILEDDIVLKERFKESLEFCDKHINELGYIRLMHLEENVAKQKTPVKGVSQILNFKDGIGTQGYVLAPKAAQKLLKYSAKEWVMPIDCVMDRHYWHGVKNYVLEEFAIACDGMNSQNSNTEKQRPKKLPLSIRIGRFLHKSAVKILDKVFRYSPKN</sequence>
<feature type="domain" description="Glycosyl transferase family 25" evidence="1">
    <location>
        <begin position="28"/>
        <end position="211"/>
    </location>
</feature>
<comment type="caution">
    <text evidence="2">The sequence shown here is derived from an EMBL/GenBank/DDBJ whole genome shotgun (WGS) entry which is preliminary data.</text>
</comment>
<proteinExistence type="predicted"/>
<gene>
    <name evidence="2" type="ORF">C2R72_03210</name>
</gene>
<evidence type="ECO:0000313" key="3">
    <source>
        <dbReference type="Proteomes" id="UP000244700"/>
    </source>
</evidence>
<name>A0A2T6VN82_HELPX</name>
<dbReference type="Pfam" id="PF01755">
    <property type="entry name" value="Glyco_transf_25"/>
    <property type="match status" value="1"/>
</dbReference>